<gene>
    <name evidence="2" type="ORF">COCON_G00072870</name>
</gene>
<feature type="non-terminal residue" evidence="2">
    <location>
        <position position="1"/>
    </location>
</feature>
<dbReference type="Proteomes" id="UP001152803">
    <property type="component" value="Unassembled WGS sequence"/>
</dbReference>
<sequence length="59" mass="6252">TASLENEGRSGGRITSSVKPTEPSQNSCQEEEPSATPSCLTDAKTSLKRYATHDPVGED</sequence>
<name>A0A9Q1DN36_CONCO</name>
<reference evidence="2" key="1">
    <citation type="journal article" date="2023" name="Science">
        <title>Genome structures resolve the early diversification of teleost fishes.</title>
        <authorList>
            <person name="Parey E."/>
            <person name="Louis A."/>
            <person name="Montfort J."/>
            <person name="Bouchez O."/>
            <person name="Roques C."/>
            <person name="Iampietro C."/>
            <person name="Lluch J."/>
            <person name="Castinel A."/>
            <person name="Donnadieu C."/>
            <person name="Desvignes T."/>
            <person name="Floi Bucao C."/>
            <person name="Jouanno E."/>
            <person name="Wen M."/>
            <person name="Mejri S."/>
            <person name="Dirks R."/>
            <person name="Jansen H."/>
            <person name="Henkel C."/>
            <person name="Chen W.J."/>
            <person name="Zahm M."/>
            <person name="Cabau C."/>
            <person name="Klopp C."/>
            <person name="Thompson A.W."/>
            <person name="Robinson-Rechavi M."/>
            <person name="Braasch I."/>
            <person name="Lecointre G."/>
            <person name="Bobe J."/>
            <person name="Postlethwait J.H."/>
            <person name="Berthelot C."/>
            <person name="Roest Crollius H."/>
            <person name="Guiguen Y."/>
        </authorList>
    </citation>
    <scope>NUCLEOTIDE SEQUENCE</scope>
    <source>
        <strain evidence="2">Concon-B</strain>
    </source>
</reference>
<protein>
    <submittedName>
        <fullName evidence="2">Uncharacterized protein</fullName>
    </submittedName>
</protein>
<feature type="compositionally biased region" description="Basic and acidic residues" evidence="1">
    <location>
        <begin position="1"/>
        <end position="10"/>
    </location>
</feature>
<evidence type="ECO:0000313" key="2">
    <source>
        <dbReference type="EMBL" id="KAJ8275535.1"/>
    </source>
</evidence>
<evidence type="ECO:0000256" key="1">
    <source>
        <dbReference type="SAM" id="MobiDB-lite"/>
    </source>
</evidence>
<accession>A0A9Q1DN36</accession>
<feature type="region of interest" description="Disordered" evidence="1">
    <location>
        <begin position="1"/>
        <end position="59"/>
    </location>
</feature>
<comment type="caution">
    <text evidence="2">The sequence shown here is derived from an EMBL/GenBank/DDBJ whole genome shotgun (WGS) entry which is preliminary data.</text>
</comment>
<proteinExistence type="predicted"/>
<keyword evidence="3" id="KW-1185">Reference proteome</keyword>
<organism evidence="2 3">
    <name type="scientific">Conger conger</name>
    <name type="common">Conger eel</name>
    <name type="synonym">Muraena conger</name>
    <dbReference type="NCBI Taxonomy" id="82655"/>
    <lineage>
        <taxon>Eukaryota</taxon>
        <taxon>Metazoa</taxon>
        <taxon>Chordata</taxon>
        <taxon>Craniata</taxon>
        <taxon>Vertebrata</taxon>
        <taxon>Euteleostomi</taxon>
        <taxon>Actinopterygii</taxon>
        <taxon>Neopterygii</taxon>
        <taxon>Teleostei</taxon>
        <taxon>Anguilliformes</taxon>
        <taxon>Congridae</taxon>
        <taxon>Conger</taxon>
    </lineage>
</organism>
<feature type="compositionally biased region" description="Polar residues" evidence="1">
    <location>
        <begin position="13"/>
        <end position="28"/>
    </location>
</feature>
<evidence type="ECO:0000313" key="3">
    <source>
        <dbReference type="Proteomes" id="UP001152803"/>
    </source>
</evidence>
<dbReference type="AlphaFoldDB" id="A0A9Q1DN36"/>
<dbReference type="EMBL" id="JAFJMO010000005">
    <property type="protein sequence ID" value="KAJ8275535.1"/>
    <property type="molecule type" value="Genomic_DNA"/>
</dbReference>